<dbReference type="GO" id="GO:0016887">
    <property type="term" value="F:ATP hydrolysis activity"/>
    <property type="evidence" value="ECO:0007669"/>
    <property type="project" value="InterPro"/>
</dbReference>
<reference evidence="4" key="1">
    <citation type="journal article" date="2015" name="Proc. Natl. Acad. Sci. U.S.A.">
        <title>Networks of energetic and metabolic interactions define dynamics in microbial communities.</title>
        <authorList>
            <person name="Embree M."/>
            <person name="Liu J.K."/>
            <person name="Al-Bassam M.M."/>
            <person name="Zengler K."/>
        </authorList>
    </citation>
    <scope>NUCLEOTIDE SEQUENCE</scope>
</reference>
<dbReference type="InterPro" id="IPR050107">
    <property type="entry name" value="ABC_carbohydrate_import_ATPase"/>
</dbReference>
<dbReference type="PROSITE" id="PS00211">
    <property type="entry name" value="ABC_TRANSPORTER_1"/>
    <property type="match status" value="1"/>
</dbReference>
<sequence length="525" mass="58039">MLKISGISKSFGQQEVLKSVDLDIMPGEIHGLVGENGAGKSTLLNILFGRDIIRNTGGYSGEIYVDEKKVNIYTPRDALELGIGMVHQEFALIPHMSISENIRIGREYTNQLSEKILGSELALIDKKRNQAEAGKVLQNLGVDPDVNLKIIDLSISLKQFVELAREISRDNLKLLVLDEPTAVLGREDSAAFLKIITDIAHKGTAIIFISHRLEEVVAVCQRITVLRDGKIVDVYQEEQFDINRIAESMIGHSLTKTSRTRGILKEKPIMRFHNFAVAMPGEQIEEFNVNLYQGEILGVAGLSGHGKLALGKGIMGIYPTAGQVTVDERILDTSNPADALTQGIYYVPDDRRETGLLMDHSIMENIIFTAVQQKASFLKYPCFGLMSTIDYPSSTTYTKDCIKTLDIRCQNIHQKVGTLSGGNQQKVCLARAMAMEARILIVSEPSRGIDIGAKARILESLLQINRELGTAIIISSSELDELKYLCDRIVVMYEGKNFGIFSPNDDDLTFAMAFSGKRKEALCAI</sequence>
<dbReference type="CDD" id="cd03216">
    <property type="entry name" value="ABC_Carb_Monos_I"/>
    <property type="match status" value="1"/>
</dbReference>
<evidence type="ECO:0000313" key="4">
    <source>
        <dbReference type="EMBL" id="KUG05110.1"/>
    </source>
</evidence>
<dbReference type="AlphaFoldDB" id="A0A0W8E9L4"/>
<protein>
    <submittedName>
        <fullName evidence="4">Ribose abc transport system, atp-binding protein rbsa</fullName>
    </submittedName>
</protein>
<dbReference type="InterPro" id="IPR003439">
    <property type="entry name" value="ABC_transporter-like_ATP-bd"/>
</dbReference>
<dbReference type="PANTHER" id="PTHR43790:SF4">
    <property type="entry name" value="GUANOSINE IMPORT ATP-BINDING PROTEIN NUPO"/>
    <property type="match status" value="1"/>
</dbReference>
<dbReference type="Gene3D" id="3.40.50.300">
    <property type="entry name" value="P-loop containing nucleotide triphosphate hydrolases"/>
    <property type="match status" value="2"/>
</dbReference>
<keyword evidence="2 4" id="KW-0067">ATP-binding</keyword>
<dbReference type="CDD" id="cd03215">
    <property type="entry name" value="ABC_Carb_Monos_II"/>
    <property type="match status" value="1"/>
</dbReference>
<dbReference type="InterPro" id="IPR003593">
    <property type="entry name" value="AAA+_ATPase"/>
</dbReference>
<dbReference type="PROSITE" id="PS50893">
    <property type="entry name" value="ABC_TRANSPORTER_2"/>
    <property type="match status" value="2"/>
</dbReference>
<dbReference type="SMART" id="SM00382">
    <property type="entry name" value="AAA"/>
    <property type="match status" value="2"/>
</dbReference>
<evidence type="ECO:0000256" key="1">
    <source>
        <dbReference type="ARBA" id="ARBA00022741"/>
    </source>
</evidence>
<organism evidence="4">
    <name type="scientific">hydrocarbon metagenome</name>
    <dbReference type="NCBI Taxonomy" id="938273"/>
    <lineage>
        <taxon>unclassified sequences</taxon>
        <taxon>metagenomes</taxon>
        <taxon>ecological metagenomes</taxon>
    </lineage>
</organism>
<evidence type="ECO:0000259" key="3">
    <source>
        <dbReference type="PROSITE" id="PS50893"/>
    </source>
</evidence>
<dbReference type="InterPro" id="IPR027417">
    <property type="entry name" value="P-loop_NTPase"/>
</dbReference>
<comment type="caution">
    <text evidence="4">The sequence shown here is derived from an EMBL/GenBank/DDBJ whole genome shotgun (WGS) entry which is preliminary data.</text>
</comment>
<dbReference type="GO" id="GO:0005524">
    <property type="term" value="F:ATP binding"/>
    <property type="evidence" value="ECO:0007669"/>
    <property type="project" value="UniProtKB-KW"/>
</dbReference>
<evidence type="ECO:0000256" key="2">
    <source>
        <dbReference type="ARBA" id="ARBA00022840"/>
    </source>
</evidence>
<feature type="domain" description="ABC transporter" evidence="3">
    <location>
        <begin position="2"/>
        <end position="253"/>
    </location>
</feature>
<dbReference type="Pfam" id="PF00005">
    <property type="entry name" value="ABC_tran"/>
    <property type="match status" value="2"/>
</dbReference>
<accession>A0A0W8E9L4</accession>
<feature type="domain" description="ABC transporter" evidence="3">
    <location>
        <begin position="264"/>
        <end position="519"/>
    </location>
</feature>
<dbReference type="InterPro" id="IPR017871">
    <property type="entry name" value="ABC_transporter-like_CS"/>
</dbReference>
<dbReference type="EMBL" id="LNQE01001829">
    <property type="protein sequence ID" value="KUG05110.1"/>
    <property type="molecule type" value="Genomic_DNA"/>
</dbReference>
<proteinExistence type="predicted"/>
<keyword evidence="1" id="KW-0547">Nucleotide-binding</keyword>
<name>A0A0W8E9L4_9ZZZZ</name>
<dbReference type="PANTHER" id="PTHR43790">
    <property type="entry name" value="CARBOHYDRATE TRANSPORT ATP-BINDING PROTEIN MG119-RELATED"/>
    <property type="match status" value="1"/>
</dbReference>
<dbReference type="SUPFAM" id="SSF52540">
    <property type="entry name" value="P-loop containing nucleoside triphosphate hydrolases"/>
    <property type="match status" value="2"/>
</dbReference>
<gene>
    <name evidence="4" type="ORF">ASZ90_017431</name>
</gene>